<dbReference type="InterPro" id="IPR002156">
    <property type="entry name" value="RNaseH_domain"/>
</dbReference>
<dbReference type="GO" id="GO:0003676">
    <property type="term" value="F:nucleic acid binding"/>
    <property type="evidence" value="ECO:0007669"/>
    <property type="project" value="InterPro"/>
</dbReference>
<evidence type="ECO:0000256" key="1">
    <source>
        <dbReference type="SAM" id="MobiDB-lite"/>
    </source>
</evidence>
<dbReference type="InterPro" id="IPR036397">
    <property type="entry name" value="RNaseH_sf"/>
</dbReference>
<feature type="domain" description="RNase H type-1" evidence="3">
    <location>
        <begin position="177"/>
        <end position="316"/>
    </location>
</feature>
<feature type="domain" description="Reverse transcriptase" evidence="2">
    <location>
        <begin position="1"/>
        <end position="115"/>
    </location>
</feature>
<protein>
    <recommendedName>
        <fullName evidence="6">RNase H type-1 domain-containing protein</fullName>
    </recommendedName>
</protein>
<dbReference type="InterPro" id="IPR012337">
    <property type="entry name" value="RNaseH-like_sf"/>
</dbReference>
<dbReference type="AlphaFoldDB" id="A0A9Q3HRL8"/>
<dbReference type="Pfam" id="PF00075">
    <property type="entry name" value="RNase_H"/>
    <property type="match status" value="1"/>
</dbReference>
<accession>A0A9Q3HRL8</accession>
<feature type="region of interest" description="Disordered" evidence="1">
    <location>
        <begin position="121"/>
        <end position="147"/>
    </location>
</feature>
<dbReference type="SUPFAM" id="SSF53098">
    <property type="entry name" value="Ribonuclease H-like"/>
    <property type="match status" value="1"/>
</dbReference>
<proteinExistence type="predicted"/>
<organism evidence="4 5">
    <name type="scientific">Austropuccinia psidii MF-1</name>
    <dbReference type="NCBI Taxonomy" id="1389203"/>
    <lineage>
        <taxon>Eukaryota</taxon>
        <taxon>Fungi</taxon>
        <taxon>Dikarya</taxon>
        <taxon>Basidiomycota</taxon>
        <taxon>Pucciniomycotina</taxon>
        <taxon>Pucciniomycetes</taxon>
        <taxon>Pucciniales</taxon>
        <taxon>Sphaerophragmiaceae</taxon>
        <taxon>Austropuccinia</taxon>
    </lineage>
</organism>
<dbReference type="PROSITE" id="PS50878">
    <property type="entry name" value="RT_POL"/>
    <property type="match status" value="1"/>
</dbReference>
<name>A0A9Q3HRL8_9BASI</name>
<comment type="caution">
    <text evidence="4">The sequence shown here is derived from an EMBL/GenBank/DDBJ whole genome shotgun (WGS) entry which is preliminary data.</text>
</comment>
<dbReference type="InterPro" id="IPR000477">
    <property type="entry name" value="RT_dom"/>
</dbReference>
<reference evidence="4" key="1">
    <citation type="submission" date="2021-03" db="EMBL/GenBank/DDBJ databases">
        <title>Draft genome sequence of rust myrtle Austropuccinia psidii MF-1, a brazilian biotype.</title>
        <authorList>
            <person name="Quecine M.C."/>
            <person name="Pachon D.M.R."/>
            <person name="Bonatelli M.L."/>
            <person name="Correr F.H."/>
            <person name="Franceschini L.M."/>
            <person name="Leite T.F."/>
            <person name="Margarido G.R.A."/>
            <person name="Almeida C.A."/>
            <person name="Ferrarezi J.A."/>
            <person name="Labate C.A."/>
        </authorList>
    </citation>
    <scope>NUCLEOTIDE SEQUENCE</scope>
    <source>
        <strain evidence="4">MF-1</strain>
    </source>
</reference>
<evidence type="ECO:0000259" key="3">
    <source>
        <dbReference type="PROSITE" id="PS50879"/>
    </source>
</evidence>
<dbReference type="GO" id="GO:0004523">
    <property type="term" value="F:RNA-DNA hybrid ribonuclease activity"/>
    <property type="evidence" value="ECO:0007669"/>
    <property type="project" value="InterPro"/>
</dbReference>
<dbReference type="PROSITE" id="PS50879">
    <property type="entry name" value="RNASE_H_1"/>
    <property type="match status" value="1"/>
</dbReference>
<dbReference type="EMBL" id="AVOT02023656">
    <property type="protein sequence ID" value="MBW0513837.1"/>
    <property type="molecule type" value="Genomic_DNA"/>
</dbReference>
<evidence type="ECO:0008006" key="6">
    <source>
        <dbReference type="Google" id="ProtNLM"/>
    </source>
</evidence>
<dbReference type="Pfam" id="PF00078">
    <property type="entry name" value="RVT_1"/>
    <property type="match status" value="1"/>
</dbReference>
<gene>
    <name evidence="4" type="ORF">O181_053552</name>
</gene>
<dbReference type="Proteomes" id="UP000765509">
    <property type="component" value="Unassembled WGS sequence"/>
</dbReference>
<evidence type="ECO:0000313" key="5">
    <source>
        <dbReference type="Proteomes" id="UP000765509"/>
    </source>
</evidence>
<keyword evidence="5" id="KW-1185">Reference proteome</keyword>
<evidence type="ECO:0000259" key="2">
    <source>
        <dbReference type="PROSITE" id="PS50878"/>
    </source>
</evidence>
<dbReference type="CDD" id="cd09276">
    <property type="entry name" value="Rnase_HI_RT_non_LTR"/>
    <property type="match status" value="1"/>
</dbReference>
<dbReference type="OrthoDB" id="4368687at2759"/>
<sequence>MTSLKIGSYASWTFSIPNGLPQGSLLSVTLYLIYNSNLLLPNPPSLNEKNISIAYIDDVTHLISANNIQQIQKKAEEIMARSKNWSSRYGALFDQKKTNFMLFTRRQQPLNKITIEGSKHTLQREDTPFPTKQPNRERSPFTTTKTISPFPIPPWSKQLTKSQAKEEVTSQLKDKIANNTLVFFSNGSLILGKGGGAAAILTKTQSVKTTYVGGDSIVTNFETELTALLLFQNLLTKHINKYSQPQAIAIFSDSQAALKRITLPKKKTPGQQLTTKIFNNFQCWTQPFPVRLYWFPGHTGIQHNEQVDKQAKEAVSGGTTSHHSLHHISIFKLKQITNQDSRALPKLTIQLSRVKFKTPPKLIIQALDLLEKGPASTIHQLRSEHSPLNAYLYQIKEVASPICAHCRAL</sequence>
<evidence type="ECO:0000313" key="4">
    <source>
        <dbReference type="EMBL" id="MBW0513837.1"/>
    </source>
</evidence>
<dbReference type="Gene3D" id="3.30.420.10">
    <property type="entry name" value="Ribonuclease H-like superfamily/Ribonuclease H"/>
    <property type="match status" value="1"/>
</dbReference>